<dbReference type="HOGENOM" id="CLU_1917661_0_0_1"/>
<dbReference type="Pfam" id="PF12680">
    <property type="entry name" value="SnoaL_2"/>
    <property type="match status" value="1"/>
</dbReference>
<dbReference type="InterPro" id="IPR037401">
    <property type="entry name" value="SnoaL-like"/>
</dbReference>
<sequence>MTSVEEQQNRELVLRVYQASFGGDANAFPDAMHDDFEESVPPILPWGGVHRGATAFIKDVLPLWSAAVDVTSIRLVSLSADGEHVAALLTGRSVGGDELWIAEHWTVRDGKLWRMMNFYHDTTPLVGDRSRH</sequence>
<reference evidence="2 3" key="1">
    <citation type="submission" date="2014-04" db="EMBL/GenBank/DDBJ databases">
        <authorList>
            <consortium name="DOE Joint Genome Institute"/>
            <person name="Kuo A."/>
            <person name="Martino E."/>
            <person name="Perotto S."/>
            <person name="Kohler A."/>
            <person name="Nagy L.G."/>
            <person name="Floudas D."/>
            <person name="Copeland A."/>
            <person name="Barry K.W."/>
            <person name="Cichocki N."/>
            <person name="Veneault-Fourrey C."/>
            <person name="LaButti K."/>
            <person name="Lindquist E.A."/>
            <person name="Lipzen A."/>
            <person name="Lundell T."/>
            <person name="Morin E."/>
            <person name="Murat C."/>
            <person name="Sun H."/>
            <person name="Tunlid A."/>
            <person name="Henrissat B."/>
            <person name="Grigoriev I.V."/>
            <person name="Hibbett D.S."/>
            <person name="Martin F."/>
            <person name="Nordberg H.P."/>
            <person name="Cantor M.N."/>
            <person name="Hua S.X."/>
        </authorList>
    </citation>
    <scope>NUCLEOTIDE SEQUENCE [LARGE SCALE GENOMIC DNA]</scope>
    <source>
        <strain evidence="2 3">Zn</strain>
    </source>
</reference>
<accession>A0A0C3GDG3</accession>
<protein>
    <recommendedName>
        <fullName evidence="1">SnoaL-like domain-containing protein</fullName>
    </recommendedName>
</protein>
<dbReference type="AlphaFoldDB" id="A0A0C3GDG3"/>
<feature type="domain" description="SnoaL-like" evidence="1">
    <location>
        <begin position="13"/>
        <end position="115"/>
    </location>
</feature>
<evidence type="ECO:0000313" key="2">
    <source>
        <dbReference type="EMBL" id="KIM94200.1"/>
    </source>
</evidence>
<organism evidence="2 3">
    <name type="scientific">Oidiodendron maius (strain Zn)</name>
    <dbReference type="NCBI Taxonomy" id="913774"/>
    <lineage>
        <taxon>Eukaryota</taxon>
        <taxon>Fungi</taxon>
        <taxon>Dikarya</taxon>
        <taxon>Ascomycota</taxon>
        <taxon>Pezizomycotina</taxon>
        <taxon>Leotiomycetes</taxon>
        <taxon>Leotiomycetes incertae sedis</taxon>
        <taxon>Myxotrichaceae</taxon>
        <taxon>Oidiodendron</taxon>
    </lineage>
</organism>
<keyword evidence="3" id="KW-1185">Reference proteome</keyword>
<proteinExistence type="predicted"/>
<dbReference type="SUPFAM" id="SSF54427">
    <property type="entry name" value="NTF2-like"/>
    <property type="match status" value="1"/>
</dbReference>
<reference evidence="3" key="2">
    <citation type="submission" date="2015-01" db="EMBL/GenBank/DDBJ databases">
        <title>Evolutionary Origins and Diversification of the Mycorrhizal Mutualists.</title>
        <authorList>
            <consortium name="DOE Joint Genome Institute"/>
            <consortium name="Mycorrhizal Genomics Consortium"/>
            <person name="Kohler A."/>
            <person name="Kuo A."/>
            <person name="Nagy L.G."/>
            <person name="Floudas D."/>
            <person name="Copeland A."/>
            <person name="Barry K.W."/>
            <person name="Cichocki N."/>
            <person name="Veneault-Fourrey C."/>
            <person name="LaButti K."/>
            <person name="Lindquist E.A."/>
            <person name="Lipzen A."/>
            <person name="Lundell T."/>
            <person name="Morin E."/>
            <person name="Murat C."/>
            <person name="Riley R."/>
            <person name="Ohm R."/>
            <person name="Sun H."/>
            <person name="Tunlid A."/>
            <person name="Henrissat B."/>
            <person name="Grigoriev I.V."/>
            <person name="Hibbett D.S."/>
            <person name="Martin F."/>
        </authorList>
    </citation>
    <scope>NUCLEOTIDE SEQUENCE [LARGE SCALE GENOMIC DNA]</scope>
    <source>
        <strain evidence="3">Zn</strain>
    </source>
</reference>
<evidence type="ECO:0000313" key="3">
    <source>
        <dbReference type="Proteomes" id="UP000054321"/>
    </source>
</evidence>
<name>A0A0C3GDG3_OIDMZ</name>
<dbReference type="InterPro" id="IPR032710">
    <property type="entry name" value="NTF2-like_dom_sf"/>
</dbReference>
<dbReference type="InParanoid" id="A0A0C3GDG3"/>
<gene>
    <name evidence="2" type="ORF">OIDMADRAFT_61033</name>
</gene>
<dbReference type="Gene3D" id="3.10.450.50">
    <property type="match status" value="1"/>
</dbReference>
<dbReference type="EMBL" id="KN832891">
    <property type="protein sequence ID" value="KIM94200.1"/>
    <property type="molecule type" value="Genomic_DNA"/>
</dbReference>
<dbReference type="Proteomes" id="UP000054321">
    <property type="component" value="Unassembled WGS sequence"/>
</dbReference>
<evidence type="ECO:0000259" key="1">
    <source>
        <dbReference type="Pfam" id="PF12680"/>
    </source>
</evidence>